<reference evidence="3" key="1">
    <citation type="journal article" date="2014" name="Int. J. Syst. Evol. Microbiol.">
        <title>Complete genome sequence of Corynebacterium casei LMG S-19264T (=DSM 44701T), isolated from a smear-ripened cheese.</title>
        <authorList>
            <consortium name="US DOE Joint Genome Institute (JGI-PGF)"/>
            <person name="Walter F."/>
            <person name="Albersmeier A."/>
            <person name="Kalinowski J."/>
            <person name="Ruckert C."/>
        </authorList>
    </citation>
    <scope>NUCLEOTIDE SEQUENCE</scope>
    <source>
        <strain evidence="3">CCM 7905</strain>
    </source>
</reference>
<dbReference type="SUPFAM" id="SSF55729">
    <property type="entry name" value="Acyl-CoA N-acyltransferases (Nat)"/>
    <property type="match status" value="1"/>
</dbReference>
<dbReference type="InterPro" id="IPR000182">
    <property type="entry name" value="GNAT_dom"/>
</dbReference>
<dbReference type="CDD" id="cd04301">
    <property type="entry name" value="NAT_SF"/>
    <property type="match status" value="1"/>
</dbReference>
<proteinExistence type="predicted"/>
<keyword evidence="4" id="KW-1185">Reference proteome</keyword>
<dbReference type="GO" id="GO:0016747">
    <property type="term" value="F:acyltransferase activity, transferring groups other than amino-acyl groups"/>
    <property type="evidence" value="ECO:0007669"/>
    <property type="project" value="InterPro"/>
</dbReference>
<evidence type="ECO:0000259" key="2">
    <source>
        <dbReference type="PROSITE" id="PS51186"/>
    </source>
</evidence>
<evidence type="ECO:0000313" key="3">
    <source>
        <dbReference type="EMBL" id="GGG24648.1"/>
    </source>
</evidence>
<name>A0A917G5V7_9NOCA</name>
<feature type="region of interest" description="Disordered" evidence="1">
    <location>
        <begin position="1"/>
        <end position="21"/>
    </location>
</feature>
<gene>
    <name evidence="3" type="ORF">GCM10007304_43110</name>
</gene>
<evidence type="ECO:0000313" key="4">
    <source>
        <dbReference type="Proteomes" id="UP000654257"/>
    </source>
</evidence>
<evidence type="ECO:0000256" key="1">
    <source>
        <dbReference type="SAM" id="MobiDB-lite"/>
    </source>
</evidence>
<dbReference type="Proteomes" id="UP000654257">
    <property type="component" value="Unassembled WGS sequence"/>
</dbReference>
<feature type="domain" description="N-acetyltransferase" evidence="2">
    <location>
        <begin position="29"/>
        <end position="209"/>
    </location>
</feature>
<dbReference type="Gene3D" id="3.40.630.30">
    <property type="match status" value="1"/>
</dbReference>
<dbReference type="PROSITE" id="PS51186">
    <property type="entry name" value="GNAT"/>
    <property type="match status" value="1"/>
</dbReference>
<dbReference type="AlphaFoldDB" id="A0A917G5V7"/>
<dbReference type="EMBL" id="BMCU01000005">
    <property type="protein sequence ID" value="GGG24648.1"/>
    <property type="molecule type" value="Genomic_DNA"/>
</dbReference>
<accession>A0A917G5V7</accession>
<dbReference type="Pfam" id="PF00583">
    <property type="entry name" value="Acetyltransf_1"/>
    <property type="match status" value="1"/>
</dbReference>
<dbReference type="InterPro" id="IPR016181">
    <property type="entry name" value="Acyl_CoA_acyltransferase"/>
</dbReference>
<protein>
    <submittedName>
        <fullName evidence="3">N-acetyltransferase</fullName>
    </submittedName>
</protein>
<sequence length="213" mass="23259">MKPPTPAGRLFGGRRSTERQHDEVVTTTLEMSSAPVKAPTDLPADVRLDRAPFVPPEYARFLYGLVGGPWHWTDRLEWPRSRWEDDLSVVGTEFHILYKSGVPVGYVHLQPLENADGSHVEIRYFGLVEAVIGQGLGRPLLEHAVAAAWSLAERFALPEVTRVWVHTCTLDGPSALANYQARGFVVCAAETSQQEGSGSAAGSWVSTGGPAER</sequence>
<reference evidence="3" key="2">
    <citation type="submission" date="2020-09" db="EMBL/GenBank/DDBJ databases">
        <authorList>
            <person name="Sun Q."/>
            <person name="Sedlacek I."/>
        </authorList>
    </citation>
    <scope>NUCLEOTIDE SEQUENCE</scope>
    <source>
        <strain evidence="3">CCM 7905</strain>
    </source>
</reference>
<organism evidence="3 4">
    <name type="scientific">Rhodococcoides trifolii</name>
    <dbReference type="NCBI Taxonomy" id="908250"/>
    <lineage>
        <taxon>Bacteria</taxon>
        <taxon>Bacillati</taxon>
        <taxon>Actinomycetota</taxon>
        <taxon>Actinomycetes</taxon>
        <taxon>Mycobacteriales</taxon>
        <taxon>Nocardiaceae</taxon>
        <taxon>Rhodococcoides</taxon>
    </lineage>
</organism>
<comment type="caution">
    <text evidence="3">The sequence shown here is derived from an EMBL/GenBank/DDBJ whole genome shotgun (WGS) entry which is preliminary data.</text>
</comment>